<keyword evidence="4" id="KW-0326">Glycosidase</keyword>
<dbReference type="EMBL" id="VENP01000023">
    <property type="protein sequence ID" value="TNU74725.1"/>
    <property type="molecule type" value="Genomic_DNA"/>
</dbReference>
<feature type="chain" id="PRO_5022744072" evidence="2">
    <location>
        <begin position="24"/>
        <end position="337"/>
    </location>
</feature>
<gene>
    <name evidence="4" type="ORF">FH969_07690</name>
</gene>
<evidence type="ECO:0000313" key="5">
    <source>
        <dbReference type="Proteomes" id="UP000313849"/>
    </source>
</evidence>
<feature type="signal peptide" evidence="2">
    <location>
        <begin position="1"/>
        <end position="23"/>
    </location>
</feature>
<sequence length="337" mass="34584">MRRAVLAASLTVALSLGGATAWALNRFVIEHVEISDVAAYEEAQRASSDATSDADAAADATTEATSDATASSTSGTAADDGTTASDADTASEPQITITQGTYGSGDDAATYYVADVVVSDITQLRAAFAQNAFGENITEDPSDIASDVGALVAINGDYYGFRDTGIVIRNGVLYRDSPARTGAVIYSDGTMAIYDETTTSGAELIADGAWQTLSFGPALVDDGEIVSGIDQVEVDTNVGNHSIQGDQPRTAIGMISADHYVLVVVDGRSDTSAGVTLTELAEIMQSLGATVAYNLDGGGSSTLVDSDYDVVNTPSNDGERATSDILYVAATTSGSDE</sequence>
<feature type="region of interest" description="Disordered" evidence="1">
    <location>
        <begin position="46"/>
        <end position="101"/>
    </location>
</feature>
<evidence type="ECO:0000256" key="2">
    <source>
        <dbReference type="SAM" id="SignalP"/>
    </source>
</evidence>
<dbReference type="Proteomes" id="UP000313849">
    <property type="component" value="Unassembled WGS sequence"/>
</dbReference>
<keyword evidence="5" id="KW-1185">Reference proteome</keyword>
<dbReference type="AlphaFoldDB" id="A0A5C5BB48"/>
<protein>
    <submittedName>
        <fullName evidence="4">Phosphodiester glycosidase family protein</fullName>
    </submittedName>
</protein>
<evidence type="ECO:0000259" key="3">
    <source>
        <dbReference type="Pfam" id="PF09992"/>
    </source>
</evidence>
<dbReference type="InterPro" id="IPR018711">
    <property type="entry name" value="NAGPA"/>
</dbReference>
<dbReference type="OrthoDB" id="9809781at2"/>
<proteinExistence type="predicted"/>
<dbReference type="PANTHER" id="PTHR40446:SF2">
    <property type="entry name" value="N-ACETYLGLUCOSAMINE-1-PHOSPHODIESTER ALPHA-N-ACETYLGLUCOSAMINIDASE"/>
    <property type="match status" value="1"/>
</dbReference>
<name>A0A5C5BB48_9MICO</name>
<keyword evidence="4" id="KW-0378">Hydrolase</keyword>
<dbReference type="GO" id="GO:0016798">
    <property type="term" value="F:hydrolase activity, acting on glycosyl bonds"/>
    <property type="evidence" value="ECO:0007669"/>
    <property type="project" value="UniProtKB-KW"/>
</dbReference>
<feature type="compositionally biased region" description="Low complexity" evidence="1">
    <location>
        <begin position="46"/>
        <end position="92"/>
    </location>
</feature>
<accession>A0A5C5BB48</accession>
<comment type="caution">
    <text evidence="4">The sequence shown here is derived from an EMBL/GenBank/DDBJ whole genome shotgun (WGS) entry which is preliminary data.</text>
</comment>
<evidence type="ECO:0000256" key="1">
    <source>
        <dbReference type="SAM" id="MobiDB-lite"/>
    </source>
</evidence>
<feature type="domain" description="Phosphodiester glycosidase" evidence="3">
    <location>
        <begin position="149"/>
        <end position="328"/>
    </location>
</feature>
<organism evidence="4 5">
    <name type="scientific">Miniimonas arenae</name>
    <dbReference type="NCBI Taxonomy" id="676201"/>
    <lineage>
        <taxon>Bacteria</taxon>
        <taxon>Bacillati</taxon>
        <taxon>Actinomycetota</taxon>
        <taxon>Actinomycetes</taxon>
        <taxon>Micrococcales</taxon>
        <taxon>Beutenbergiaceae</taxon>
        <taxon>Miniimonas</taxon>
    </lineage>
</organism>
<evidence type="ECO:0000313" key="4">
    <source>
        <dbReference type="EMBL" id="TNU74725.1"/>
    </source>
</evidence>
<reference evidence="4 5" key="1">
    <citation type="submission" date="2019-06" db="EMBL/GenBank/DDBJ databases">
        <title>Draft genome sequence of Miniimonas arenae KCTC 19750T isolated from sea sand.</title>
        <authorList>
            <person name="Park S.-J."/>
        </authorList>
    </citation>
    <scope>NUCLEOTIDE SEQUENCE [LARGE SCALE GENOMIC DNA]</scope>
    <source>
        <strain evidence="4 5">KCTC 19750</strain>
    </source>
</reference>
<dbReference type="PANTHER" id="PTHR40446">
    <property type="entry name" value="N-ACETYLGLUCOSAMINE-1-PHOSPHODIESTER ALPHA-N-ACETYLGLUCOSAMINIDASE"/>
    <property type="match status" value="1"/>
</dbReference>
<keyword evidence="2" id="KW-0732">Signal</keyword>
<dbReference type="Pfam" id="PF09992">
    <property type="entry name" value="NAGPA"/>
    <property type="match status" value="1"/>
</dbReference>